<dbReference type="Proteomes" id="UP000017023">
    <property type="component" value="Unassembled WGS sequence"/>
</dbReference>
<gene>
    <name evidence="1" type="ORF">HMPREF9145_2003</name>
</gene>
<organism evidence="1 2">
    <name type="scientific">Segatella salivae F0493</name>
    <dbReference type="NCBI Taxonomy" id="1395125"/>
    <lineage>
        <taxon>Bacteria</taxon>
        <taxon>Pseudomonadati</taxon>
        <taxon>Bacteroidota</taxon>
        <taxon>Bacteroidia</taxon>
        <taxon>Bacteroidales</taxon>
        <taxon>Prevotellaceae</taxon>
        <taxon>Segatella</taxon>
    </lineage>
</organism>
<protein>
    <submittedName>
        <fullName evidence="1">Uncharacterized protein</fullName>
    </submittedName>
</protein>
<comment type="caution">
    <text evidence="1">The sequence shown here is derived from an EMBL/GenBank/DDBJ whole genome shotgun (WGS) entry which is preliminary data.</text>
</comment>
<name>U2L8M3_9BACT</name>
<dbReference type="AlphaFoldDB" id="U2L8M3"/>
<dbReference type="EMBL" id="AWGW01000017">
    <property type="protein sequence ID" value="ERK00853.1"/>
    <property type="molecule type" value="Genomic_DNA"/>
</dbReference>
<proteinExistence type="predicted"/>
<dbReference type="PATRIC" id="fig|1395125.3.peg.1282"/>
<evidence type="ECO:0000313" key="1">
    <source>
        <dbReference type="EMBL" id="ERK00853.1"/>
    </source>
</evidence>
<reference evidence="1 2" key="1">
    <citation type="submission" date="2013-08" db="EMBL/GenBank/DDBJ databases">
        <authorList>
            <person name="Durkin A.S."/>
            <person name="Haft D.R."/>
            <person name="McCorrison J."/>
            <person name="Torralba M."/>
            <person name="Gillis M."/>
            <person name="Haft D.H."/>
            <person name="Methe B."/>
            <person name="Sutton G."/>
            <person name="Nelson K.E."/>
        </authorList>
    </citation>
    <scope>NUCLEOTIDE SEQUENCE [LARGE SCALE GENOMIC DNA]</scope>
    <source>
        <strain evidence="1 2">F0493</strain>
    </source>
</reference>
<evidence type="ECO:0000313" key="2">
    <source>
        <dbReference type="Proteomes" id="UP000017023"/>
    </source>
</evidence>
<sequence>MPQSILPIIILEIIKCFGMKYVFYKINFGLMASYLAIQNYSSRDKKQTKKRFD</sequence>
<accession>U2L8M3</accession>